<evidence type="ECO:0008006" key="2">
    <source>
        <dbReference type="Google" id="ProtNLM"/>
    </source>
</evidence>
<protein>
    <recommendedName>
        <fullName evidence="2">Small basic protein</fullName>
    </recommendedName>
</protein>
<proteinExistence type="predicted"/>
<organism evidence="1">
    <name type="scientific">hydrothermal vent metagenome</name>
    <dbReference type="NCBI Taxonomy" id="652676"/>
    <lineage>
        <taxon>unclassified sequences</taxon>
        <taxon>metagenomes</taxon>
        <taxon>ecological metagenomes</taxon>
    </lineage>
</organism>
<dbReference type="NCBIfam" id="TIGR04137">
    <property type="entry name" value="Chlam_Ver_rRNA"/>
    <property type="match status" value="1"/>
</dbReference>
<name>A0A3B1DNX2_9ZZZZ</name>
<accession>A0A3B1DNX2</accession>
<dbReference type="EMBL" id="UOGJ01000137">
    <property type="protein sequence ID" value="VAX37804.1"/>
    <property type="molecule type" value="Genomic_DNA"/>
</dbReference>
<sequence>MSLHPSLRVDSAGAQQRSVLTRIERIKDLMKKGLWEDEQSVTGLPKTKIIKVKARKTKKKEDEAGADKKK</sequence>
<evidence type="ECO:0000313" key="1">
    <source>
        <dbReference type="EMBL" id="VAX37804.1"/>
    </source>
</evidence>
<dbReference type="AlphaFoldDB" id="A0A3B1DNX2"/>
<gene>
    <name evidence="1" type="ORF">MNBD_UNCLBAC01-1507</name>
</gene>
<reference evidence="1" key="1">
    <citation type="submission" date="2018-06" db="EMBL/GenBank/DDBJ databases">
        <authorList>
            <person name="Zhirakovskaya E."/>
        </authorList>
    </citation>
    <scope>NUCLEOTIDE SEQUENCE</scope>
</reference>
<dbReference type="InterPro" id="IPR026405">
    <property type="entry name" value="Chlam/Ver/Plancto_rRNA"/>
</dbReference>